<sequence length="193" mass="22776">MPEIIAPDIRDDDLSAYVNEYEHDAEGKTIPTAAQGWRMTARCALARQQRWVEETKQYPPMEHLPAQYDAAITRTSVILCFGLGVTYDQLLRFVNKHNIRAPSAPDQPITRPVVAFFMIAKHLATKVRGLRLFYRRPRSLQYDMVLALYSNHSFRKYQYRPESEKRIIEIMKEELEIDSTPMWYWDMDRDTLF</sequence>
<dbReference type="OrthoDB" id="3266090at2759"/>
<evidence type="ECO:0000313" key="2">
    <source>
        <dbReference type="Proteomes" id="UP000030671"/>
    </source>
</evidence>
<evidence type="ECO:0000313" key="1">
    <source>
        <dbReference type="EMBL" id="ETW76501.1"/>
    </source>
</evidence>
<protein>
    <submittedName>
        <fullName evidence="1">Uncharacterized protein</fullName>
    </submittedName>
</protein>
<dbReference type="EMBL" id="KI925464">
    <property type="protein sequence ID" value="ETW76501.1"/>
    <property type="molecule type" value="Genomic_DNA"/>
</dbReference>
<proteinExistence type="predicted"/>
<dbReference type="AlphaFoldDB" id="W4JUE4"/>
<gene>
    <name evidence="1" type="ORF">HETIRDRAFT_455051</name>
</gene>
<dbReference type="GeneID" id="20676577"/>
<dbReference type="eggNOG" id="ENOG502SXFQ">
    <property type="taxonomic scope" value="Eukaryota"/>
</dbReference>
<dbReference type="KEGG" id="hir:HETIRDRAFT_455051"/>
<name>W4JUE4_HETIT</name>
<dbReference type="HOGENOM" id="CLU_121528_0_0_1"/>
<organism evidence="1 2">
    <name type="scientific">Heterobasidion irregulare (strain TC 32-1)</name>
    <dbReference type="NCBI Taxonomy" id="747525"/>
    <lineage>
        <taxon>Eukaryota</taxon>
        <taxon>Fungi</taxon>
        <taxon>Dikarya</taxon>
        <taxon>Basidiomycota</taxon>
        <taxon>Agaricomycotina</taxon>
        <taxon>Agaricomycetes</taxon>
        <taxon>Russulales</taxon>
        <taxon>Bondarzewiaceae</taxon>
        <taxon>Heterobasidion</taxon>
        <taxon>Heterobasidion annosum species complex</taxon>
    </lineage>
</organism>
<dbReference type="InParanoid" id="W4JUE4"/>
<accession>W4JUE4</accession>
<keyword evidence="2" id="KW-1185">Reference proteome</keyword>
<reference evidence="1 2" key="1">
    <citation type="journal article" date="2012" name="New Phytol.">
        <title>Insight into trade-off between wood decay and parasitism from the genome of a fungal forest pathogen.</title>
        <authorList>
            <person name="Olson A."/>
            <person name="Aerts A."/>
            <person name="Asiegbu F."/>
            <person name="Belbahri L."/>
            <person name="Bouzid O."/>
            <person name="Broberg A."/>
            <person name="Canback B."/>
            <person name="Coutinho P.M."/>
            <person name="Cullen D."/>
            <person name="Dalman K."/>
            <person name="Deflorio G."/>
            <person name="van Diepen L.T."/>
            <person name="Dunand C."/>
            <person name="Duplessis S."/>
            <person name="Durling M."/>
            <person name="Gonthier P."/>
            <person name="Grimwood J."/>
            <person name="Fossdal C.G."/>
            <person name="Hansson D."/>
            <person name="Henrissat B."/>
            <person name="Hietala A."/>
            <person name="Himmelstrand K."/>
            <person name="Hoffmeister D."/>
            <person name="Hogberg N."/>
            <person name="James T.Y."/>
            <person name="Karlsson M."/>
            <person name="Kohler A."/>
            <person name="Kues U."/>
            <person name="Lee Y.H."/>
            <person name="Lin Y.C."/>
            <person name="Lind M."/>
            <person name="Lindquist E."/>
            <person name="Lombard V."/>
            <person name="Lucas S."/>
            <person name="Lunden K."/>
            <person name="Morin E."/>
            <person name="Murat C."/>
            <person name="Park J."/>
            <person name="Raffaello T."/>
            <person name="Rouze P."/>
            <person name="Salamov A."/>
            <person name="Schmutz J."/>
            <person name="Solheim H."/>
            <person name="Stahlberg J."/>
            <person name="Velez H."/>
            <person name="de Vries R.P."/>
            <person name="Wiebenga A."/>
            <person name="Woodward S."/>
            <person name="Yakovlev I."/>
            <person name="Garbelotto M."/>
            <person name="Martin F."/>
            <person name="Grigoriev I.V."/>
            <person name="Stenlid J."/>
        </authorList>
    </citation>
    <scope>NUCLEOTIDE SEQUENCE [LARGE SCALE GENOMIC DNA]</scope>
    <source>
        <strain evidence="1 2">TC 32-1</strain>
    </source>
</reference>
<dbReference type="RefSeq" id="XP_009551395.1">
    <property type="nucleotide sequence ID" value="XM_009553100.1"/>
</dbReference>
<dbReference type="Proteomes" id="UP000030671">
    <property type="component" value="Unassembled WGS sequence"/>
</dbReference>